<protein>
    <submittedName>
        <fullName evidence="6">Putative SAM-dependentmethyltransferase</fullName>
        <ecNumber evidence="6">2.1.1.-</ecNumber>
    </submittedName>
</protein>
<keyword evidence="1 6" id="KW-0489">Methyltransferase</keyword>
<evidence type="ECO:0000256" key="1">
    <source>
        <dbReference type="ARBA" id="ARBA00022603"/>
    </source>
</evidence>
<feature type="domain" description="S-adenosylmethionine-dependent methyltransferase" evidence="4">
    <location>
        <begin position="165"/>
        <end position="341"/>
    </location>
</feature>
<dbReference type="InterPro" id="IPR015947">
    <property type="entry name" value="PUA-like_sf"/>
</dbReference>
<dbReference type="AlphaFoldDB" id="A0A0D2MC23"/>
<dbReference type="Pfam" id="PF10672">
    <property type="entry name" value="Methyltrans_SAM"/>
    <property type="match status" value="1"/>
</dbReference>
<dbReference type="InterPro" id="IPR019614">
    <property type="entry name" value="SAM-dep_methyl-trfase"/>
</dbReference>
<evidence type="ECO:0000313" key="7">
    <source>
        <dbReference type="Proteomes" id="UP000054498"/>
    </source>
</evidence>
<keyword evidence="3" id="KW-0949">S-adenosyl-L-methionine</keyword>
<dbReference type="RefSeq" id="XP_013899799.1">
    <property type="nucleotide sequence ID" value="XM_014044345.1"/>
</dbReference>
<dbReference type="STRING" id="145388.A0A0D2MC23"/>
<dbReference type="InterPro" id="IPR029063">
    <property type="entry name" value="SAM-dependent_MTases_sf"/>
</dbReference>
<dbReference type="Proteomes" id="UP000054498">
    <property type="component" value="Unassembled WGS sequence"/>
</dbReference>
<sequence>MGLLSAEIGAKPVHLTLTRDRVRALKAGSPWLYADSLRELPPARPGSMALIKTKDGDIIAKGFYDPGSQLAFRAVAVRERRLDDALVAARLERAVAMRQRLFEGADTDGYRLVNGEGDGLPGLVCDVYASTAVVKLDGAGPAGFYNAKGIAQWLVQRLPRLNCVWLKHRAGEDSRGALLLGERPARPVVFVENGVRFESDVVMGQKTGFFLDQRDNRKRMQPFARGRRVLNLFAYTGGFSAYAGAAGAAHVTSVDLAAPACASAEVNWGLNGLDAGRHAAVAADCFAFLEDAAAAKEAWDVVIVDPPSFAPSKQSVTKATASYERLFAAAVKITASGGILALSSCSSHIDFPLFHQARPGTICDSAVGRARRSAAVLGVYGQPEDHPFPAACQELRYLKFVTHALD</sequence>
<dbReference type="CDD" id="cd02440">
    <property type="entry name" value="AdoMet_MTases"/>
    <property type="match status" value="1"/>
</dbReference>
<name>A0A0D2MC23_9CHLO</name>
<dbReference type="CDD" id="cd21153">
    <property type="entry name" value="PUA_RlmI"/>
    <property type="match status" value="1"/>
</dbReference>
<dbReference type="Gene3D" id="3.40.50.150">
    <property type="entry name" value="Vaccinia Virus protein VP39"/>
    <property type="match status" value="1"/>
</dbReference>
<evidence type="ECO:0000256" key="3">
    <source>
        <dbReference type="ARBA" id="ARBA00022691"/>
    </source>
</evidence>
<dbReference type="InterPro" id="IPR036974">
    <property type="entry name" value="PUA_sf"/>
</dbReference>
<dbReference type="GO" id="GO:0008168">
    <property type="term" value="F:methyltransferase activity"/>
    <property type="evidence" value="ECO:0007669"/>
    <property type="project" value="UniProtKB-KW"/>
</dbReference>
<dbReference type="KEGG" id="mng:MNEG_7179"/>
<evidence type="ECO:0000259" key="5">
    <source>
        <dbReference type="Pfam" id="PF17785"/>
    </source>
</evidence>
<gene>
    <name evidence="6" type="ORF">MNEG_7179</name>
</gene>
<dbReference type="EC" id="2.1.1.-" evidence="6"/>
<proteinExistence type="predicted"/>
<organism evidence="6 7">
    <name type="scientific">Monoraphidium neglectum</name>
    <dbReference type="NCBI Taxonomy" id="145388"/>
    <lineage>
        <taxon>Eukaryota</taxon>
        <taxon>Viridiplantae</taxon>
        <taxon>Chlorophyta</taxon>
        <taxon>core chlorophytes</taxon>
        <taxon>Chlorophyceae</taxon>
        <taxon>CS clade</taxon>
        <taxon>Sphaeropleales</taxon>
        <taxon>Selenastraceae</taxon>
        <taxon>Monoraphidium</taxon>
    </lineage>
</organism>
<evidence type="ECO:0000259" key="4">
    <source>
        <dbReference type="Pfam" id="PF10672"/>
    </source>
</evidence>
<dbReference type="GeneID" id="25740055"/>
<keyword evidence="7" id="KW-1185">Reference proteome</keyword>
<dbReference type="EMBL" id="KK101468">
    <property type="protein sequence ID" value="KIZ00780.1"/>
    <property type="molecule type" value="Genomic_DNA"/>
</dbReference>
<evidence type="ECO:0000313" key="6">
    <source>
        <dbReference type="EMBL" id="KIZ00780.1"/>
    </source>
</evidence>
<dbReference type="Gene3D" id="3.30.750.80">
    <property type="entry name" value="RNA methyltransferase domain (HRMD) like"/>
    <property type="match status" value="1"/>
</dbReference>
<dbReference type="CDD" id="cd11572">
    <property type="entry name" value="RlmI_M_like"/>
    <property type="match status" value="1"/>
</dbReference>
<dbReference type="GO" id="GO:0032259">
    <property type="term" value="P:methylation"/>
    <property type="evidence" value="ECO:0007669"/>
    <property type="project" value="UniProtKB-KW"/>
</dbReference>
<feature type="domain" description="RlmI-like PUA" evidence="5">
    <location>
        <begin position="15"/>
        <end position="74"/>
    </location>
</feature>
<keyword evidence="2 6" id="KW-0808">Transferase</keyword>
<dbReference type="InterPro" id="IPR041532">
    <property type="entry name" value="RlmI-like_PUA"/>
</dbReference>
<dbReference type="OrthoDB" id="269872at2759"/>
<dbReference type="SUPFAM" id="SSF88697">
    <property type="entry name" value="PUA domain-like"/>
    <property type="match status" value="1"/>
</dbReference>
<dbReference type="PANTHER" id="PTHR43042">
    <property type="entry name" value="SAM-DEPENDENT METHYLTRANSFERASE"/>
    <property type="match status" value="1"/>
</dbReference>
<dbReference type="Gene3D" id="2.30.130.10">
    <property type="entry name" value="PUA domain"/>
    <property type="match status" value="1"/>
</dbReference>
<dbReference type="Pfam" id="PF17785">
    <property type="entry name" value="PUA_3"/>
    <property type="match status" value="1"/>
</dbReference>
<evidence type="ECO:0000256" key="2">
    <source>
        <dbReference type="ARBA" id="ARBA00022679"/>
    </source>
</evidence>
<accession>A0A0D2MC23</accession>
<dbReference type="SUPFAM" id="SSF53335">
    <property type="entry name" value="S-adenosyl-L-methionine-dependent methyltransferases"/>
    <property type="match status" value="1"/>
</dbReference>
<dbReference type="PANTHER" id="PTHR43042:SF3">
    <property type="entry name" value="RIBOSOMAL RNA LARGE SUBUNIT METHYLTRANSFERASE YWBD-RELATED"/>
    <property type="match status" value="1"/>
</dbReference>
<dbReference type="GO" id="GO:0003723">
    <property type="term" value="F:RNA binding"/>
    <property type="evidence" value="ECO:0007669"/>
    <property type="project" value="InterPro"/>
</dbReference>
<reference evidence="6 7" key="1">
    <citation type="journal article" date="2013" name="BMC Genomics">
        <title>Reconstruction of the lipid metabolism for the microalga Monoraphidium neglectum from its genome sequence reveals characteristics suitable for biofuel production.</title>
        <authorList>
            <person name="Bogen C."/>
            <person name="Al-Dilaimi A."/>
            <person name="Albersmeier A."/>
            <person name="Wichmann J."/>
            <person name="Grundmann M."/>
            <person name="Rupp O."/>
            <person name="Lauersen K.J."/>
            <person name="Blifernez-Klassen O."/>
            <person name="Kalinowski J."/>
            <person name="Goesmann A."/>
            <person name="Mussgnug J.H."/>
            <person name="Kruse O."/>
        </authorList>
    </citation>
    <scope>NUCLEOTIDE SEQUENCE [LARGE SCALE GENOMIC DNA]</scope>
    <source>
        <strain evidence="6 7">SAG 48.87</strain>
    </source>
</reference>
<dbReference type="PROSITE" id="PS50890">
    <property type="entry name" value="PUA"/>
    <property type="match status" value="1"/>
</dbReference>